<dbReference type="RefSeq" id="WP_184978162.1">
    <property type="nucleotide sequence ID" value="NZ_BAAALO010000009.1"/>
</dbReference>
<evidence type="ECO:0000256" key="2">
    <source>
        <dbReference type="SAM" id="Phobius"/>
    </source>
</evidence>
<feature type="signal peptide" evidence="3">
    <location>
        <begin position="1"/>
        <end position="27"/>
    </location>
</feature>
<evidence type="ECO:0000313" key="5">
    <source>
        <dbReference type="Proteomes" id="UP000555564"/>
    </source>
</evidence>
<feature type="transmembrane region" description="Helical" evidence="2">
    <location>
        <begin position="174"/>
        <end position="195"/>
    </location>
</feature>
<organism evidence="4 5">
    <name type="scientific">Sphaerisporangium rubeum</name>
    <dbReference type="NCBI Taxonomy" id="321317"/>
    <lineage>
        <taxon>Bacteria</taxon>
        <taxon>Bacillati</taxon>
        <taxon>Actinomycetota</taxon>
        <taxon>Actinomycetes</taxon>
        <taxon>Streptosporangiales</taxon>
        <taxon>Streptosporangiaceae</taxon>
        <taxon>Sphaerisporangium</taxon>
    </lineage>
</organism>
<feature type="chain" id="PRO_5031049517" evidence="3">
    <location>
        <begin position="28"/>
        <end position="204"/>
    </location>
</feature>
<keyword evidence="2" id="KW-0472">Membrane</keyword>
<dbReference type="AlphaFoldDB" id="A0A7X0I912"/>
<name>A0A7X0I912_9ACTN</name>
<accession>A0A7X0I912</accession>
<protein>
    <submittedName>
        <fullName evidence="4">Cobalamin biosynthesis Mg chelatase CobN</fullName>
    </submittedName>
</protein>
<sequence length="204" mass="20369">MSKTLRYAVTALLAGLTLLLGAPAASASGGAIELEVTGDGADNVNVLVTWKKDDRPVTEIVAGTLTAKSKDGRSYGPVELRSSPEGQNLYHAAEALPTGEWKVTVKVSKPAKARKTFTAIAKDPAVVAAAATSPQDGSAGPAQGDAATPGKDGANASGQKDAAASGAAEDGGPLGTLLIIGVATLALAVGVVTWMRLGRRDGPA</sequence>
<proteinExistence type="predicted"/>
<evidence type="ECO:0000313" key="4">
    <source>
        <dbReference type="EMBL" id="MBB6470857.1"/>
    </source>
</evidence>
<gene>
    <name evidence="4" type="ORF">BJ992_000288</name>
</gene>
<comment type="caution">
    <text evidence="4">The sequence shown here is derived from an EMBL/GenBank/DDBJ whole genome shotgun (WGS) entry which is preliminary data.</text>
</comment>
<reference evidence="4 5" key="1">
    <citation type="submission" date="2020-08" db="EMBL/GenBank/DDBJ databases">
        <title>Sequencing the genomes of 1000 actinobacteria strains.</title>
        <authorList>
            <person name="Klenk H.-P."/>
        </authorList>
    </citation>
    <scope>NUCLEOTIDE SEQUENCE [LARGE SCALE GENOMIC DNA]</scope>
    <source>
        <strain evidence="4 5">DSM 44936</strain>
    </source>
</reference>
<dbReference type="Proteomes" id="UP000555564">
    <property type="component" value="Unassembled WGS sequence"/>
</dbReference>
<feature type="region of interest" description="Disordered" evidence="1">
    <location>
        <begin position="131"/>
        <end position="168"/>
    </location>
</feature>
<keyword evidence="2" id="KW-1133">Transmembrane helix</keyword>
<keyword evidence="2" id="KW-0812">Transmembrane</keyword>
<keyword evidence="5" id="KW-1185">Reference proteome</keyword>
<keyword evidence="3" id="KW-0732">Signal</keyword>
<dbReference type="EMBL" id="JACHIU010000001">
    <property type="protein sequence ID" value="MBB6470857.1"/>
    <property type="molecule type" value="Genomic_DNA"/>
</dbReference>
<feature type="compositionally biased region" description="Low complexity" evidence="1">
    <location>
        <begin position="156"/>
        <end position="168"/>
    </location>
</feature>
<evidence type="ECO:0000256" key="3">
    <source>
        <dbReference type="SAM" id="SignalP"/>
    </source>
</evidence>
<evidence type="ECO:0000256" key="1">
    <source>
        <dbReference type="SAM" id="MobiDB-lite"/>
    </source>
</evidence>